<keyword evidence="6 17" id="KW-1133">Transmembrane helix</keyword>
<evidence type="ECO:0000256" key="16">
    <source>
        <dbReference type="ARBA" id="ARBA00034104"/>
    </source>
</evidence>
<feature type="domain" description="Neurotransmitter-gated ion-channel transmembrane" evidence="19">
    <location>
        <begin position="239"/>
        <end position="473"/>
    </location>
</feature>
<keyword evidence="12" id="KW-0325">Glycoprotein</keyword>
<dbReference type="Pfam" id="PF02932">
    <property type="entry name" value="Neur_chan_memb"/>
    <property type="match status" value="1"/>
</dbReference>
<proteinExistence type="evidence at transcript level"/>
<dbReference type="GO" id="GO:0022848">
    <property type="term" value="F:acetylcholine-gated monoatomic cation-selective channel activity"/>
    <property type="evidence" value="ECO:0007669"/>
    <property type="project" value="InterPro"/>
</dbReference>
<name>A0A7S5PZ04_LEPSM</name>
<dbReference type="PRINTS" id="PR00252">
    <property type="entry name" value="NRIONCHANNEL"/>
</dbReference>
<reference evidence="20" key="1">
    <citation type="submission" date="2019-07" db="EMBL/GenBank/DDBJ databases">
        <title>Development of non-chimeric, fully functional, species-specific nicotinic acetylcholine receptor screening models from a marine arthropod, the salmon louse.</title>
        <authorList>
            <person name="Rufener L."/>
            <person name="Kaur K."/>
            <person name="Sarr A."/>
            <person name="Aaen S.M."/>
            <person name="Horsberg T.E."/>
        </authorList>
    </citation>
    <scope>NUCLEOTIDE SEQUENCE</scope>
</reference>
<feature type="chain" id="PRO_5031594954" evidence="17">
    <location>
        <begin position="20"/>
        <end position="484"/>
    </location>
</feature>
<dbReference type="PANTHER" id="PTHR18945">
    <property type="entry name" value="NEUROTRANSMITTER GATED ION CHANNEL"/>
    <property type="match status" value="1"/>
</dbReference>
<dbReference type="SUPFAM" id="SSF63712">
    <property type="entry name" value="Nicotinic receptor ligand binding domain-like"/>
    <property type="match status" value="1"/>
</dbReference>
<evidence type="ECO:0000259" key="18">
    <source>
        <dbReference type="Pfam" id="PF02931"/>
    </source>
</evidence>
<dbReference type="CDD" id="cd18997">
    <property type="entry name" value="LGIC_ECD_nAChR"/>
    <property type="match status" value="1"/>
</dbReference>
<dbReference type="PRINTS" id="PR00254">
    <property type="entry name" value="NICOTINICR"/>
</dbReference>
<evidence type="ECO:0000256" key="2">
    <source>
        <dbReference type="ARBA" id="ARBA00009237"/>
    </source>
</evidence>
<feature type="transmembrane region" description="Helical" evidence="17">
    <location>
        <begin position="458"/>
        <end position="482"/>
    </location>
</feature>
<evidence type="ECO:0000256" key="10">
    <source>
        <dbReference type="ARBA" id="ARBA00023157"/>
    </source>
</evidence>
<feature type="domain" description="Neurotransmitter-gated ion-channel ligand-binding" evidence="18">
    <location>
        <begin position="24"/>
        <end position="230"/>
    </location>
</feature>
<evidence type="ECO:0000256" key="13">
    <source>
        <dbReference type="ARBA" id="ARBA00023257"/>
    </source>
</evidence>
<evidence type="ECO:0000256" key="1">
    <source>
        <dbReference type="ARBA" id="ARBA00003328"/>
    </source>
</evidence>
<dbReference type="AlphaFoldDB" id="A0A7S5PZ04"/>
<evidence type="ECO:0000256" key="9">
    <source>
        <dbReference type="ARBA" id="ARBA00023136"/>
    </source>
</evidence>
<keyword evidence="4" id="KW-1003">Cell membrane</keyword>
<evidence type="ECO:0000259" key="19">
    <source>
        <dbReference type="Pfam" id="PF02932"/>
    </source>
</evidence>
<protein>
    <submittedName>
        <fullName evidence="20">Nicotinic acetylcholine receptor alpha-7 subunit</fullName>
    </submittedName>
</protein>
<dbReference type="InterPro" id="IPR006201">
    <property type="entry name" value="Neur_channel"/>
</dbReference>
<dbReference type="GO" id="GO:0004888">
    <property type="term" value="F:transmembrane signaling receptor activity"/>
    <property type="evidence" value="ECO:0007669"/>
    <property type="project" value="InterPro"/>
</dbReference>
<evidence type="ECO:0000256" key="14">
    <source>
        <dbReference type="ARBA" id="ARBA00023286"/>
    </source>
</evidence>
<evidence type="ECO:0000256" key="4">
    <source>
        <dbReference type="ARBA" id="ARBA00022475"/>
    </source>
</evidence>
<keyword evidence="9 17" id="KW-0472">Membrane</keyword>
<feature type="transmembrane region" description="Helical" evidence="17">
    <location>
        <begin position="292"/>
        <end position="316"/>
    </location>
</feature>
<keyword evidence="13" id="KW-0628">Postsynaptic cell membrane</keyword>
<dbReference type="InterPro" id="IPR036719">
    <property type="entry name" value="Neuro-gated_channel_TM_sf"/>
</dbReference>
<dbReference type="Pfam" id="PF02931">
    <property type="entry name" value="Neur_chan_LBD"/>
    <property type="match status" value="1"/>
</dbReference>
<dbReference type="InterPro" id="IPR036734">
    <property type="entry name" value="Neur_chan_lig-bd_sf"/>
</dbReference>
<evidence type="ECO:0000256" key="8">
    <source>
        <dbReference type="ARBA" id="ARBA00023065"/>
    </source>
</evidence>
<feature type="signal peptide" evidence="17">
    <location>
        <begin position="1"/>
        <end position="19"/>
    </location>
</feature>
<organism evidence="20">
    <name type="scientific">Lepeophtheirus salmonis</name>
    <name type="common">Salmon louse</name>
    <name type="synonym">Caligus salmonis</name>
    <dbReference type="NCBI Taxonomy" id="72036"/>
    <lineage>
        <taxon>Eukaryota</taxon>
        <taxon>Metazoa</taxon>
        <taxon>Ecdysozoa</taxon>
        <taxon>Arthropoda</taxon>
        <taxon>Crustacea</taxon>
        <taxon>Multicrustacea</taxon>
        <taxon>Hexanauplia</taxon>
        <taxon>Copepoda</taxon>
        <taxon>Siphonostomatoida</taxon>
        <taxon>Caligidae</taxon>
        <taxon>Lepeophtheirus</taxon>
    </lineage>
</organism>
<dbReference type="FunFam" id="1.20.58.390:FF:000043">
    <property type="entry name" value="AcetylCholine Receptor"/>
    <property type="match status" value="1"/>
</dbReference>
<dbReference type="OrthoDB" id="5975154at2759"/>
<keyword evidence="8 17" id="KW-0406">Ion transport</keyword>
<dbReference type="InterPro" id="IPR006029">
    <property type="entry name" value="Neurotrans-gated_channel_TM"/>
</dbReference>
<evidence type="ECO:0000256" key="15">
    <source>
        <dbReference type="ARBA" id="ARBA00023303"/>
    </source>
</evidence>
<dbReference type="InterPro" id="IPR038050">
    <property type="entry name" value="Neuro_actylchol_rec"/>
</dbReference>
<dbReference type="SUPFAM" id="SSF90112">
    <property type="entry name" value="Neurotransmitter-gated ion-channel transmembrane pore"/>
    <property type="match status" value="1"/>
</dbReference>
<accession>A0A7S5PZ04</accession>
<dbReference type="Gene3D" id="2.70.170.10">
    <property type="entry name" value="Neurotransmitter-gated ion-channel ligand-binding domain"/>
    <property type="match status" value="1"/>
</dbReference>
<keyword evidence="15 17" id="KW-0407">Ion channel</keyword>
<keyword evidence="14" id="KW-1071">Ligand-gated ion channel</keyword>
<dbReference type="PROSITE" id="PS00236">
    <property type="entry name" value="NEUROTR_ION_CHANNEL"/>
    <property type="match status" value="1"/>
</dbReference>
<comment type="function">
    <text evidence="1">After binding acetylcholine, the AChR responds by an extensive change in conformation that affects all subunits and leads to opening of an ion-conducting channel across the plasma membrane.</text>
</comment>
<dbReference type="Gene3D" id="1.20.58.390">
    <property type="entry name" value="Neurotransmitter-gated ion-channel transmembrane domain"/>
    <property type="match status" value="2"/>
</dbReference>
<dbReference type="InterPro" id="IPR006202">
    <property type="entry name" value="Neur_chan_lig-bd"/>
</dbReference>
<dbReference type="GO" id="GO:0045211">
    <property type="term" value="C:postsynaptic membrane"/>
    <property type="evidence" value="ECO:0007669"/>
    <property type="project" value="UniProtKB-SubCell"/>
</dbReference>
<keyword evidence="10" id="KW-1015">Disulfide bond</keyword>
<comment type="subcellular location">
    <subcellularLocation>
        <location evidence="16">Postsynaptic cell membrane</location>
        <topology evidence="16">Multi-pass membrane protein</topology>
    </subcellularLocation>
</comment>
<evidence type="ECO:0000256" key="5">
    <source>
        <dbReference type="ARBA" id="ARBA00022692"/>
    </source>
</evidence>
<dbReference type="FunFam" id="2.70.170.10:FF:000016">
    <property type="entry name" value="Nicotinic acetylcholine receptor subunit"/>
    <property type="match status" value="1"/>
</dbReference>
<evidence type="ECO:0000256" key="12">
    <source>
        <dbReference type="ARBA" id="ARBA00023180"/>
    </source>
</evidence>
<evidence type="ECO:0000256" key="7">
    <source>
        <dbReference type="ARBA" id="ARBA00023018"/>
    </source>
</evidence>
<keyword evidence="11 20" id="KW-0675">Receptor</keyword>
<keyword evidence="3 17" id="KW-0813">Transport</keyword>
<keyword evidence="5 17" id="KW-0812">Transmembrane</keyword>
<gene>
    <name evidence="20" type="primary">nAChRa7</name>
</gene>
<dbReference type="InterPro" id="IPR018000">
    <property type="entry name" value="Neurotransmitter_ion_chnl_CS"/>
</dbReference>
<feature type="transmembrane region" description="Helical" evidence="17">
    <location>
        <begin position="262"/>
        <end position="280"/>
    </location>
</feature>
<evidence type="ECO:0000256" key="11">
    <source>
        <dbReference type="ARBA" id="ARBA00023170"/>
    </source>
</evidence>
<feature type="transmembrane region" description="Helical" evidence="17">
    <location>
        <begin position="231"/>
        <end position="255"/>
    </location>
</feature>
<evidence type="ECO:0000256" key="6">
    <source>
        <dbReference type="ARBA" id="ARBA00022989"/>
    </source>
</evidence>
<keyword evidence="7" id="KW-0770">Synapse</keyword>
<sequence length="484" mass="56050">MNVIMIIIVMVYFSPTVFGGQTEKKVLNFVFNNYNILERPVRDPKEPVQLSMGVSLRRIIGLDEKNQILTANLWITLIWKDHNLHWNRSEYPKIERLQIPTEHVWTPDILLYNSASTAFNNFYHVNLLLSNEGEIRYMPPGIIQSTCEIDITWFPFDEQNCTFKFGSWTHDGNRLNLSMMDSKGDLTNFETSVEWEVLGMPAIRTEDIYDCCKDKIFQDITYTIQLRRRTLYYLGNWTLPCVLIASMAILGFYFPPESGEKITLEITILMSLTFFMNMVTDMQPPSSKTPLVGIYFSCIMIMIASSVICSILVINYHHRLTEYGDMPKWFRFIFFKVLPKILLMSFPNQENLASGTASKKSMEMELEDLHSDAFESSSLKMEDLYSPVPDHCPVHKYNIQEIEEDENSPQITEVSCLDATLHDILIEIQVITNKIEEQDFHSEKKNEWKLAAMVLDRFCLITFTLLTILLTAAVVIASPQVIVW</sequence>
<dbReference type="CDD" id="cd19051">
    <property type="entry name" value="LGIC_TM_cation"/>
    <property type="match status" value="1"/>
</dbReference>
<dbReference type="InterPro" id="IPR002394">
    <property type="entry name" value="Nicotinic_acetylcholine_rcpt"/>
</dbReference>
<keyword evidence="17" id="KW-0732">Signal</keyword>
<evidence type="ECO:0000313" key="20">
    <source>
        <dbReference type="EMBL" id="QHU23858.1"/>
    </source>
</evidence>
<comment type="similarity">
    <text evidence="2">Belongs to the ligand-gated ion channel (TC 1.A.9) family. Acetylcholine receptor (TC 1.A.9.1) subfamily.</text>
</comment>
<dbReference type="NCBIfam" id="TIGR00860">
    <property type="entry name" value="LIC"/>
    <property type="match status" value="1"/>
</dbReference>
<evidence type="ECO:0000256" key="3">
    <source>
        <dbReference type="ARBA" id="ARBA00022448"/>
    </source>
</evidence>
<evidence type="ECO:0000256" key="17">
    <source>
        <dbReference type="RuleBase" id="RU000687"/>
    </source>
</evidence>
<dbReference type="EMBL" id="MN178321">
    <property type="protein sequence ID" value="QHU23858.1"/>
    <property type="molecule type" value="mRNA"/>
</dbReference>